<dbReference type="Proteomes" id="UP000060043">
    <property type="component" value="Chromosome"/>
</dbReference>
<dbReference type="Gene3D" id="3.30.2010.10">
    <property type="entry name" value="Metalloproteases ('zincins'), catalytic domain"/>
    <property type="match status" value="1"/>
</dbReference>
<dbReference type="InterPro" id="IPR050083">
    <property type="entry name" value="HtpX_protease"/>
</dbReference>
<dbReference type="GO" id="GO:0006508">
    <property type="term" value="P:proteolysis"/>
    <property type="evidence" value="ECO:0007669"/>
    <property type="project" value="UniProtKB-KW"/>
</dbReference>
<evidence type="ECO:0000313" key="15">
    <source>
        <dbReference type="Proteomes" id="UP000060043"/>
    </source>
</evidence>
<evidence type="ECO:0000256" key="9">
    <source>
        <dbReference type="ARBA" id="ARBA00023136"/>
    </source>
</evidence>
<organism evidence="13 16">
    <name type="scientific">Sulfolobus acidocaldarius</name>
    <dbReference type="NCBI Taxonomy" id="2285"/>
    <lineage>
        <taxon>Archaea</taxon>
        <taxon>Thermoproteota</taxon>
        <taxon>Thermoprotei</taxon>
        <taxon>Sulfolobales</taxon>
        <taxon>Sulfolobaceae</taxon>
        <taxon>Sulfolobus</taxon>
    </lineage>
</organism>
<proteinExistence type="inferred from homology"/>
<dbReference type="PANTHER" id="PTHR43221">
    <property type="entry name" value="PROTEASE HTPX"/>
    <property type="match status" value="1"/>
</dbReference>
<dbReference type="EMBL" id="CP013695">
    <property type="protein sequence ID" value="ALU30904.1"/>
    <property type="molecule type" value="Genomic_DNA"/>
</dbReference>
<reference evidence="15 16" key="1">
    <citation type="submission" date="2015-12" db="EMBL/GenBank/DDBJ databases">
        <title>A stable core within a dynamic pangenome in Sulfolobus acidocaldarius.</title>
        <authorList>
            <person name="Anderson R."/>
            <person name="Kouris A."/>
            <person name="Seward C."/>
            <person name="Campbell K."/>
            <person name="Whitaker R."/>
        </authorList>
    </citation>
    <scope>NUCLEOTIDE SEQUENCE [LARGE SCALE GENOMIC DNA]</scope>
    <source>
        <strain evidence="13 16">GG12-C01-09</strain>
        <strain evidence="14 15">NG05B_CO5_07</strain>
    </source>
</reference>
<comment type="cofactor">
    <cofactor evidence="10">
        <name>Zn(2+)</name>
        <dbReference type="ChEBI" id="CHEBI:29105"/>
    </cofactor>
    <text evidence="10">Binds 1 zinc ion per subunit.</text>
</comment>
<dbReference type="Proteomes" id="UP000065473">
    <property type="component" value="Chromosome"/>
</dbReference>
<dbReference type="GO" id="GO:0046872">
    <property type="term" value="F:metal ion binding"/>
    <property type="evidence" value="ECO:0007669"/>
    <property type="project" value="UniProtKB-KW"/>
</dbReference>
<dbReference type="OMA" id="HSITTYW"/>
<feature type="domain" description="Peptidase M48" evidence="12">
    <location>
        <begin position="63"/>
        <end position="257"/>
    </location>
</feature>
<feature type="transmembrane region" description="Helical" evidence="11">
    <location>
        <begin position="32"/>
        <end position="53"/>
    </location>
</feature>
<comment type="similarity">
    <text evidence="10">Belongs to the peptidase M48 family.</text>
</comment>
<feature type="transmembrane region" description="Helical" evidence="11">
    <location>
        <begin position="7"/>
        <end position="26"/>
    </location>
</feature>
<evidence type="ECO:0000256" key="8">
    <source>
        <dbReference type="ARBA" id="ARBA00023049"/>
    </source>
</evidence>
<gene>
    <name evidence="13" type="ORF">ATY89_09745</name>
    <name evidence="14" type="ORF">ATZ20_01300</name>
</gene>
<dbReference type="Pfam" id="PF01435">
    <property type="entry name" value="Peptidase_M48"/>
    <property type="match status" value="1"/>
</dbReference>
<evidence type="ECO:0000313" key="14">
    <source>
        <dbReference type="EMBL" id="ALU30904.1"/>
    </source>
</evidence>
<dbReference type="OrthoDB" id="28389at2157"/>
<dbReference type="InterPro" id="IPR001915">
    <property type="entry name" value="Peptidase_M48"/>
</dbReference>
<keyword evidence="8 10" id="KW-0482">Metalloprotease</keyword>
<evidence type="ECO:0000256" key="10">
    <source>
        <dbReference type="RuleBase" id="RU003983"/>
    </source>
</evidence>
<evidence type="ECO:0000256" key="2">
    <source>
        <dbReference type="ARBA" id="ARBA00022670"/>
    </source>
</evidence>
<keyword evidence="4" id="KW-0479">Metal-binding</keyword>
<sequence length="262" mass="30619">MHLWWRYHLATIIILFAMILTIYFLVPPLFYIEIIGVIFILFLWYIISPGILLRVIKSKKVENEDVLRKFEYALALVQMKKIKLHEINSSKPNAFVLGNFLSYNVIVTRGLLESLNDRELISVLLHELHHIKNRDIEIQLIYVLIVNTFYIYIANYNPLLGLSELVIGVVLLFPVHRLLEKNADIKACRTTNWIPLNLANALVKIGYLSRFLPHEIIRDYSEVDLTLAKETILRDDKKGFIFSTHPALSERLKYISKFIKTL</sequence>
<keyword evidence="3 11" id="KW-0812">Transmembrane</keyword>
<accession>A0A0U2NBP4</accession>
<dbReference type="PANTHER" id="PTHR43221:SF2">
    <property type="entry name" value="PROTEASE HTPX HOMOLOG"/>
    <property type="match status" value="1"/>
</dbReference>
<dbReference type="GeneID" id="14552166"/>
<dbReference type="AlphaFoldDB" id="A0A0U2NBP4"/>
<evidence type="ECO:0000313" key="16">
    <source>
        <dbReference type="Proteomes" id="UP000065473"/>
    </source>
</evidence>
<evidence type="ECO:0000256" key="4">
    <source>
        <dbReference type="ARBA" id="ARBA00022723"/>
    </source>
</evidence>
<evidence type="ECO:0000256" key="7">
    <source>
        <dbReference type="ARBA" id="ARBA00022989"/>
    </source>
</evidence>
<dbReference type="GO" id="GO:0004222">
    <property type="term" value="F:metalloendopeptidase activity"/>
    <property type="evidence" value="ECO:0007669"/>
    <property type="project" value="InterPro"/>
</dbReference>
<dbReference type="EMBL" id="CP013694">
    <property type="protein sequence ID" value="ALU30189.1"/>
    <property type="molecule type" value="Genomic_DNA"/>
</dbReference>
<evidence type="ECO:0000256" key="6">
    <source>
        <dbReference type="ARBA" id="ARBA00022833"/>
    </source>
</evidence>
<evidence type="ECO:0000256" key="5">
    <source>
        <dbReference type="ARBA" id="ARBA00022801"/>
    </source>
</evidence>
<dbReference type="CDD" id="cd07329">
    <property type="entry name" value="M56_like"/>
    <property type="match status" value="1"/>
</dbReference>
<keyword evidence="2 10" id="KW-0645">Protease</keyword>
<keyword evidence="7 11" id="KW-1133">Transmembrane helix</keyword>
<protein>
    <recommendedName>
        <fullName evidence="12">Peptidase M48 domain-containing protein</fullName>
    </recommendedName>
</protein>
<evidence type="ECO:0000313" key="13">
    <source>
        <dbReference type="EMBL" id="ALU30189.1"/>
    </source>
</evidence>
<dbReference type="STRING" id="1435377.SUSAZ_07935"/>
<feature type="transmembrane region" description="Helical" evidence="11">
    <location>
        <begin position="136"/>
        <end position="153"/>
    </location>
</feature>
<evidence type="ECO:0000259" key="12">
    <source>
        <dbReference type="Pfam" id="PF01435"/>
    </source>
</evidence>
<evidence type="ECO:0000256" key="1">
    <source>
        <dbReference type="ARBA" id="ARBA00022475"/>
    </source>
</evidence>
<evidence type="ECO:0000256" key="3">
    <source>
        <dbReference type="ARBA" id="ARBA00022692"/>
    </source>
</evidence>
<keyword evidence="5 10" id="KW-0378">Hydrolase</keyword>
<dbReference type="RefSeq" id="WP_011278487.1">
    <property type="nucleotide sequence ID" value="NZ_BHWZ01000004.1"/>
</dbReference>
<name>A0A0U2NBP4_9CREN</name>
<keyword evidence="1" id="KW-1003">Cell membrane</keyword>
<keyword evidence="9 11" id="KW-0472">Membrane</keyword>
<evidence type="ECO:0000256" key="11">
    <source>
        <dbReference type="SAM" id="Phobius"/>
    </source>
</evidence>
<keyword evidence="6 10" id="KW-0862">Zinc</keyword>